<organism evidence="2">
    <name type="scientific">Solanum chacoense</name>
    <name type="common">Chaco potato</name>
    <dbReference type="NCBI Taxonomy" id="4108"/>
    <lineage>
        <taxon>Eukaryota</taxon>
        <taxon>Viridiplantae</taxon>
        <taxon>Streptophyta</taxon>
        <taxon>Embryophyta</taxon>
        <taxon>Tracheophyta</taxon>
        <taxon>Spermatophyta</taxon>
        <taxon>Magnoliopsida</taxon>
        <taxon>eudicotyledons</taxon>
        <taxon>Gunneridae</taxon>
        <taxon>Pentapetalae</taxon>
        <taxon>asterids</taxon>
        <taxon>lamiids</taxon>
        <taxon>Solanales</taxon>
        <taxon>Solanaceae</taxon>
        <taxon>Solanoideae</taxon>
        <taxon>Solaneae</taxon>
        <taxon>Solanum</taxon>
    </lineage>
</organism>
<name>A0A0V0IK50_SOLCH</name>
<feature type="compositionally biased region" description="Low complexity" evidence="1">
    <location>
        <begin position="232"/>
        <end position="241"/>
    </location>
</feature>
<feature type="region of interest" description="Disordered" evidence="1">
    <location>
        <begin position="189"/>
        <end position="211"/>
    </location>
</feature>
<feature type="region of interest" description="Disordered" evidence="1">
    <location>
        <begin position="1"/>
        <end position="176"/>
    </location>
</feature>
<feature type="region of interest" description="Disordered" evidence="1">
    <location>
        <begin position="232"/>
        <end position="287"/>
    </location>
</feature>
<dbReference type="AlphaFoldDB" id="A0A0V0IK50"/>
<proteinExistence type="predicted"/>
<feature type="compositionally biased region" description="Polar residues" evidence="1">
    <location>
        <begin position="99"/>
        <end position="113"/>
    </location>
</feature>
<feature type="compositionally biased region" description="Low complexity" evidence="1">
    <location>
        <begin position="25"/>
        <end position="34"/>
    </location>
</feature>
<sequence length="287" mass="33704">MDLPPYHHQHHRHHHHRYVQPPPNFSHNPNFFHHLPPPPQPPQQRLPPPPPLSNLPPPPPQRHISHPPLPPSPSPPFHHKSQFSFPSRHSENPRYGYHQNGSPLRVSSNITLNQPPYQPPHPHPSSFHYNDHYHNPPPPPPPRFTVNDFTSSGLREDRASSVNDSQEPLRVRRDVNSKYDDDERYRLERRRMDIDTNPSRDFRPSPGNYELRDDRYEDERWEYGGNVDEVPVGSSSRRVSSLDNGNDYGDVRFSNRLRVDKEEIHRSPQKKQVQKKECITQDSMWES</sequence>
<feature type="compositionally biased region" description="Basic and acidic residues" evidence="1">
    <location>
        <begin position="167"/>
        <end position="176"/>
    </location>
</feature>
<protein>
    <submittedName>
        <fullName evidence="2">Putative ovule protein</fullName>
    </submittedName>
</protein>
<feature type="compositionally biased region" description="Basic and acidic residues" evidence="1">
    <location>
        <begin position="257"/>
        <end position="266"/>
    </location>
</feature>
<feature type="compositionally biased region" description="Basic and acidic residues" evidence="1">
    <location>
        <begin position="189"/>
        <end position="203"/>
    </location>
</feature>
<evidence type="ECO:0000313" key="2">
    <source>
        <dbReference type="EMBL" id="JAP33020.1"/>
    </source>
</evidence>
<evidence type="ECO:0000256" key="1">
    <source>
        <dbReference type="SAM" id="MobiDB-lite"/>
    </source>
</evidence>
<accession>A0A0V0IK50</accession>
<feature type="compositionally biased region" description="Pro residues" evidence="1">
    <location>
        <begin position="35"/>
        <end position="76"/>
    </location>
</feature>
<dbReference type="EMBL" id="GEDG01005438">
    <property type="protein sequence ID" value="JAP33020.1"/>
    <property type="molecule type" value="Transcribed_RNA"/>
</dbReference>
<feature type="compositionally biased region" description="Basic residues" evidence="1">
    <location>
        <begin position="7"/>
        <end position="18"/>
    </location>
</feature>
<reference evidence="2" key="1">
    <citation type="submission" date="2015-12" db="EMBL/GenBank/DDBJ databases">
        <title>Gene expression during late stages of embryo sac development: a critical building block for successful pollen-pistil interactions.</title>
        <authorList>
            <person name="Liu Y."/>
            <person name="Joly V."/>
            <person name="Sabar M."/>
            <person name="Matton D.P."/>
        </authorList>
    </citation>
    <scope>NUCLEOTIDE SEQUENCE</scope>
</reference>